<dbReference type="OMA" id="SNHHKPG"/>
<comment type="caution">
    <text evidence="5">The sequence shown here is derived from an EMBL/GenBank/DDBJ whole genome shotgun (WGS) entry which is preliminary data.</text>
</comment>
<dbReference type="SUPFAM" id="SSF50104">
    <property type="entry name" value="Translation proteins SH3-like domain"/>
    <property type="match status" value="1"/>
</dbReference>
<dbReference type="SUPFAM" id="SSF50249">
    <property type="entry name" value="Nucleic acid-binding proteins"/>
    <property type="match status" value="2"/>
</dbReference>
<dbReference type="RefSeq" id="WP_004726219.1">
    <property type="nucleotide sequence ID" value="NZ_CABLCD010000013.1"/>
</dbReference>
<dbReference type="InterPro" id="IPR020599">
    <property type="entry name" value="Transl_elong_fac_P/YeiP"/>
</dbReference>
<evidence type="ECO:0000313" key="5">
    <source>
        <dbReference type="EMBL" id="KQH84813.1"/>
    </source>
</evidence>
<dbReference type="PANTHER" id="PTHR30053:SF14">
    <property type="entry name" value="TRANSLATION ELONGATION FACTOR KOW-LIKE DOMAIN-CONTAINING PROTEIN"/>
    <property type="match status" value="1"/>
</dbReference>
<dbReference type="NCBIfam" id="TIGR02178">
    <property type="entry name" value="yeiP"/>
    <property type="match status" value="1"/>
</dbReference>
<feature type="domain" description="Translation elongation factor P/YeiP central" evidence="4">
    <location>
        <begin position="69"/>
        <end position="124"/>
    </location>
</feature>
<dbReference type="InterPro" id="IPR013852">
    <property type="entry name" value="Transl_elong_P/YeiP_CS"/>
</dbReference>
<dbReference type="InParanoid" id="A0A0Q2QXV8"/>
<gene>
    <name evidence="5" type="ORF">AMR76_16075</name>
</gene>
<protein>
    <recommendedName>
        <fullName evidence="2">Elongation factor P-like protein</fullName>
    </recommendedName>
</protein>
<keyword evidence="5" id="KW-0648">Protein biosynthesis</keyword>
<evidence type="ECO:0000256" key="2">
    <source>
        <dbReference type="HAMAP-Rule" id="MF_00646"/>
    </source>
</evidence>
<accession>A0A0Q2QXV8</accession>
<evidence type="ECO:0000313" key="6">
    <source>
        <dbReference type="Proteomes" id="UP000051221"/>
    </source>
</evidence>
<dbReference type="GO" id="GO:0043043">
    <property type="term" value="P:peptide biosynthetic process"/>
    <property type="evidence" value="ECO:0007669"/>
    <property type="project" value="InterPro"/>
</dbReference>
<dbReference type="Pfam" id="PF01132">
    <property type="entry name" value="EFP"/>
    <property type="match status" value="1"/>
</dbReference>
<dbReference type="FunCoup" id="A0A0Q2QXV8">
    <property type="interactions" value="8"/>
</dbReference>
<dbReference type="InterPro" id="IPR012340">
    <property type="entry name" value="NA-bd_OB-fold"/>
</dbReference>
<name>A0A0Q2QXV8_VIBFU</name>
<dbReference type="Pfam" id="PF08207">
    <property type="entry name" value="EFP_N"/>
    <property type="match status" value="1"/>
</dbReference>
<dbReference type="OrthoDB" id="5599402at2"/>
<dbReference type="InterPro" id="IPR015365">
    <property type="entry name" value="Elong-fact-P_C"/>
</dbReference>
<dbReference type="PROSITE" id="PS01275">
    <property type="entry name" value="EFP"/>
    <property type="match status" value="1"/>
</dbReference>
<organism evidence="5 6">
    <name type="scientific">Vibrio furnissii</name>
    <dbReference type="NCBI Taxonomy" id="29494"/>
    <lineage>
        <taxon>Bacteria</taxon>
        <taxon>Pseudomonadati</taxon>
        <taxon>Pseudomonadota</taxon>
        <taxon>Gammaproteobacteria</taxon>
        <taxon>Vibrionales</taxon>
        <taxon>Vibrionaceae</taxon>
        <taxon>Vibrio</taxon>
    </lineage>
</organism>
<dbReference type="PIRSF" id="PIRSF005901">
    <property type="entry name" value="EF-P"/>
    <property type="match status" value="1"/>
</dbReference>
<dbReference type="CDD" id="cd05794">
    <property type="entry name" value="S1_EF-P_repeat_2"/>
    <property type="match status" value="1"/>
</dbReference>
<dbReference type="NCBIfam" id="NF001810">
    <property type="entry name" value="PRK00529.1"/>
    <property type="match status" value="1"/>
</dbReference>
<dbReference type="SMART" id="SM01185">
    <property type="entry name" value="EFP"/>
    <property type="match status" value="1"/>
</dbReference>
<dbReference type="Proteomes" id="UP000051221">
    <property type="component" value="Unassembled WGS sequence"/>
</dbReference>
<dbReference type="InterPro" id="IPR008991">
    <property type="entry name" value="Translation_prot_SH3-like_sf"/>
</dbReference>
<dbReference type="FunFam" id="2.40.50.140:FF:000004">
    <property type="entry name" value="Elongation factor P"/>
    <property type="match status" value="1"/>
</dbReference>
<dbReference type="EMBL" id="LKHS01000015">
    <property type="protein sequence ID" value="KQH84813.1"/>
    <property type="molecule type" value="Genomic_DNA"/>
</dbReference>
<dbReference type="GO" id="GO:0003746">
    <property type="term" value="F:translation elongation factor activity"/>
    <property type="evidence" value="ECO:0007669"/>
    <property type="project" value="UniProtKB-UniRule"/>
</dbReference>
<reference evidence="5 6" key="1">
    <citation type="submission" date="2015-08" db="EMBL/GenBank/DDBJ databases">
        <title>Antibacterial properties of a collection of Vibrionaceae strains.</title>
        <authorList>
            <person name="Giubergia S."/>
        </authorList>
    </citation>
    <scope>NUCLEOTIDE SEQUENCE [LARGE SCALE GENOMIC DNA]</scope>
    <source>
        <strain evidence="5 6">S0821</strain>
    </source>
</reference>
<dbReference type="SMART" id="SM00841">
    <property type="entry name" value="Elong-fact-P_C"/>
    <property type="match status" value="1"/>
</dbReference>
<feature type="domain" description="Elongation factor P C-terminal" evidence="3">
    <location>
        <begin position="132"/>
        <end position="187"/>
    </location>
</feature>
<keyword evidence="5" id="KW-0251">Elongation factor</keyword>
<dbReference type="InterPro" id="IPR011897">
    <property type="entry name" value="Transl_elong_p-like_YeiP"/>
</dbReference>
<comment type="similarity">
    <text evidence="1 2">Belongs to the elongation factor P family.</text>
</comment>
<dbReference type="InterPro" id="IPR013185">
    <property type="entry name" value="Transl_elong_KOW-like"/>
</dbReference>
<dbReference type="AlphaFoldDB" id="A0A0Q2QXV8"/>
<dbReference type="Gene3D" id="2.40.50.140">
    <property type="entry name" value="Nucleic acid-binding proteins"/>
    <property type="match status" value="2"/>
</dbReference>
<keyword evidence="6" id="KW-1185">Reference proteome</keyword>
<dbReference type="CDD" id="cd04470">
    <property type="entry name" value="S1_EF-P_repeat_1"/>
    <property type="match status" value="1"/>
</dbReference>
<dbReference type="PANTHER" id="PTHR30053">
    <property type="entry name" value="ELONGATION FACTOR P"/>
    <property type="match status" value="1"/>
</dbReference>
<evidence type="ECO:0000259" key="3">
    <source>
        <dbReference type="SMART" id="SM00841"/>
    </source>
</evidence>
<evidence type="ECO:0000256" key="1">
    <source>
        <dbReference type="ARBA" id="ARBA00009479"/>
    </source>
</evidence>
<evidence type="ECO:0000259" key="4">
    <source>
        <dbReference type="SMART" id="SM01185"/>
    </source>
</evidence>
<dbReference type="GO" id="GO:0005829">
    <property type="term" value="C:cytosol"/>
    <property type="evidence" value="ECO:0007669"/>
    <property type="project" value="UniProtKB-ARBA"/>
</dbReference>
<sequence>MPKASELKKGFAIVSNGKTLLIKDIEVTTPGGRGGSKIYKLRCTDLTTGARVDERYKSDDFLDTVDMNKRNISFSYVDGDECIFMDNEDYSQFTFKQADIEDELLFITEEIQGMQVVLVDGKAVAIELPSSVEMVIEETDPSIKGASASARTKPARFATGLVVQVPEYIATGERVIVNTTERKFMSRA</sequence>
<dbReference type="InterPro" id="IPR001059">
    <property type="entry name" value="Transl_elong_P/YeiP_cen"/>
</dbReference>
<dbReference type="Gene3D" id="2.30.30.30">
    <property type="match status" value="1"/>
</dbReference>
<dbReference type="Pfam" id="PF09285">
    <property type="entry name" value="Elong-fact-P_C"/>
    <property type="match status" value="1"/>
</dbReference>
<dbReference type="HAMAP" id="MF_00646">
    <property type="entry name" value="EFP"/>
    <property type="match status" value="1"/>
</dbReference>
<dbReference type="GeneID" id="50535323"/>
<dbReference type="InterPro" id="IPR014722">
    <property type="entry name" value="Rib_uL2_dom2"/>
</dbReference>
<proteinExistence type="inferred from homology"/>
<dbReference type="NCBIfam" id="NF003392">
    <property type="entry name" value="PRK04542.1"/>
    <property type="match status" value="1"/>
</dbReference>